<dbReference type="RefSeq" id="WP_140457467.1">
    <property type="nucleotide sequence ID" value="NZ_BAABFI010000014.1"/>
</dbReference>
<reference evidence="3 4" key="1">
    <citation type="submission" date="2020-07" db="EMBL/GenBank/DDBJ databases">
        <title>Sequencing the genomes of 1000 actinobacteria strains.</title>
        <authorList>
            <person name="Klenk H.-P."/>
        </authorList>
    </citation>
    <scope>NUCLEOTIDE SEQUENCE [LARGE SCALE GENOMIC DNA]</scope>
    <source>
        <strain evidence="3 4">DSM 24482</strain>
    </source>
</reference>
<name>A0A7Y9JX98_9CELL</name>
<dbReference type="EMBL" id="BONN01000001">
    <property type="protein sequence ID" value="GIG31291.1"/>
    <property type="molecule type" value="Genomic_DNA"/>
</dbReference>
<feature type="transmembrane region" description="Helical" evidence="1">
    <location>
        <begin position="25"/>
        <end position="48"/>
    </location>
</feature>
<dbReference type="Pfam" id="PF12389">
    <property type="entry name" value="Peptidase_M73"/>
    <property type="match status" value="1"/>
</dbReference>
<dbReference type="InterPro" id="IPR022121">
    <property type="entry name" value="Peptidase_M73_camelysin"/>
</dbReference>
<evidence type="ECO:0000313" key="5">
    <source>
        <dbReference type="Proteomes" id="UP000618382"/>
    </source>
</evidence>
<proteinExistence type="predicted"/>
<protein>
    <submittedName>
        <fullName evidence="3">Putative ribosomally synthesized peptide with SipW-like signal peptide</fullName>
    </submittedName>
</protein>
<dbReference type="InterPro" id="IPR023833">
    <property type="entry name" value="Signal_pept_SipW-depend-type"/>
</dbReference>
<evidence type="ECO:0000313" key="3">
    <source>
        <dbReference type="EMBL" id="NYD85701.1"/>
    </source>
</evidence>
<dbReference type="AlphaFoldDB" id="A0A7Y9JX98"/>
<reference evidence="2 5" key="2">
    <citation type="submission" date="2021-01" db="EMBL/GenBank/DDBJ databases">
        <title>Whole genome shotgun sequence of Cellulomonas oligotrophica NBRC 109435.</title>
        <authorList>
            <person name="Komaki H."/>
            <person name="Tamura T."/>
        </authorList>
    </citation>
    <scope>NUCLEOTIDE SEQUENCE [LARGE SCALE GENOMIC DNA]</scope>
    <source>
        <strain evidence="2 5">NBRC 109435</strain>
    </source>
</reference>
<dbReference type="Proteomes" id="UP000618382">
    <property type="component" value="Unassembled WGS sequence"/>
</dbReference>
<keyword evidence="1" id="KW-0472">Membrane</keyword>
<keyword evidence="1" id="KW-1133">Transmembrane helix</keyword>
<organism evidence="3 4">
    <name type="scientific">Cellulomonas oligotrophica</name>
    <dbReference type="NCBI Taxonomy" id="931536"/>
    <lineage>
        <taxon>Bacteria</taxon>
        <taxon>Bacillati</taxon>
        <taxon>Actinomycetota</taxon>
        <taxon>Actinomycetes</taxon>
        <taxon>Micrococcales</taxon>
        <taxon>Cellulomonadaceae</taxon>
        <taxon>Cellulomonas</taxon>
    </lineage>
</organism>
<gene>
    <name evidence="3" type="ORF">BKA21_001250</name>
    <name evidence="2" type="ORF">Col01nite_04500</name>
</gene>
<keyword evidence="5" id="KW-1185">Reference proteome</keyword>
<comment type="caution">
    <text evidence="3">The sequence shown here is derived from an EMBL/GenBank/DDBJ whole genome shotgun (WGS) entry which is preliminary data.</text>
</comment>
<dbReference type="NCBIfam" id="TIGR04088">
    <property type="entry name" value="cognate_SipW"/>
    <property type="match status" value="1"/>
</dbReference>
<dbReference type="EMBL" id="JACCBK010000001">
    <property type="protein sequence ID" value="NYD85701.1"/>
    <property type="molecule type" value="Genomic_DNA"/>
</dbReference>
<accession>A0A7Y9JX98</accession>
<keyword evidence="1" id="KW-0812">Transmembrane</keyword>
<evidence type="ECO:0000313" key="2">
    <source>
        <dbReference type="EMBL" id="GIG31291.1"/>
    </source>
</evidence>
<sequence>MMDDLLEEMIDPEPPRAEVMRRRRLWTTGGILTLAAVGVASLTTAAVFTDQDTSSGSITSGTLQLAAAQSVAFDVPTEGLAPGGTTWAPLTVENRGSLHLRYGISLRADATDPADPMPSPPSDVTPAALTDVLRLRVYVSATCDATVDGSDPVADSAALLGGGATFGLPTGADPVPVLGSPGDAQDPAGAGGLADERGLAGASGTEALCLRVDMDPAAGNEYQNRAADVALTFSSEQTVNNGGALAGPSTVDG</sequence>
<evidence type="ECO:0000256" key="1">
    <source>
        <dbReference type="SAM" id="Phobius"/>
    </source>
</evidence>
<dbReference type="Proteomes" id="UP000577956">
    <property type="component" value="Unassembled WGS sequence"/>
</dbReference>
<evidence type="ECO:0000313" key="4">
    <source>
        <dbReference type="Proteomes" id="UP000577956"/>
    </source>
</evidence>